<sequence length="117" mass="13535">MLKICKKHGKTKHFKRPDGSFRCVKCASKWVIDSRIRKKKKLVSLFGGKCRACGYNRYIGALDFHHINPKTKSFSLSVKGLCYSWETILKEAKKCVLLCKNCHTELENGIIKMDFHK</sequence>
<proteinExistence type="predicted"/>
<dbReference type="InterPro" id="IPR003615">
    <property type="entry name" value="HNH_nuc"/>
</dbReference>
<evidence type="ECO:0000313" key="1">
    <source>
        <dbReference type="EMBL" id="PIU99212.1"/>
    </source>
</evidence>
<protein>
    <recommendedName>
        <fullName evidence="3">HNH nuclease domain-containing protein</fullName>
    </recommendedName>
</protein>
<reference evidence="2" key="1">
    <citation type="submission" date="2017-09" db="EMBL/GenBank/DDBJ databases">
        <title>Depth-based differentiation of microbial function through sediment-hosted aquifers and enrichment of novel symbionts in the deep terrestrial subsurface.</title>
        <authorList>
            <person name="Probst A.J."/>
            <person name="Ladd B."/>
            <person name="Jarett J.K."/>
            <person name="Geller-Mcgrath D.E."/>
            <person name="Sieber C.M.K."/>
            <person name="Emerson J.B."/>
            <person name="Anantharaman K."/>
            <person name="Thomas B.C."/>
            <person name="Malmstrom R."/>
            <person name="Stieglmeier M."/>
            <person name="Klingl A."/>
            <person name="Woyke T."/>
            <person name="Ryan C.M."/>
            <person name="Banfield J.F."/>
        </authorList>
    </citation>
    <scope>NUCLEOTIDE SEQUENCE [LARGE SCALE GENOMIC DNA]</scope>
</reference>
<dbReference type="Proteomes" id="UP000230131">
    <property type="component" value="Unassembled WGS sequence"/>
</dbReference>
<gene>
    <name evidence="1" type="ORF">COS59_00985</name>
</gene>
<dbReference type="AlphaFoldDB" id="A0A2M7B7Y8"/>
<organism evidence="1 2">
    <name type="scientific">Candidatus Wolfebacteria bacterium CG03_land_8_20_14_0_80_36_15</name>
    <dbReference type="NCBI Taxonomy" id="1975067"/>
    <lineage>
        <taxon>Bacteria</taxon>
        <taxon>Candidatus Wolfeibacteriota</taxon>
    </lineage>
</organism>
<comment type="caution">
    <text evidence="1">The sequence shown here is derived from an EMBL/GenBank/DDBJ whole genome shotgun (WGS) entry which is preliminary data.</text>
</comment>
<evidence type="ECO:0000313" key="2">
    <source>
        <dbReference type="Proteomes" id="UP000230131"/>
    </source>
</evidence>
<evidence type="ECO:0008006" key="3">
    <source>
        <dbReference type="Google" id="ProtNLM"/>
    </source>
</evidence>
<dbReference type="EMBL" id="PEVH01000030">
    <property type="protein sequence ID" value="PIU99212.1"/>
    <property type="molecule type" value="Genomic_DNA"/>
</dbReference>
<dbReference type="CDD" id="cd00085">
    <property type="entry name" value="HNHc"/>
    <property type="match status" value="1"/>
</dbReference>
<name>A0A2M7B7Y8_9BACT</name>
<accession>A0A2M7B7Y8</accession>